<reference evidence="4" key="1">
    <citation type="journal article" date="2010" name="Science">
        <title>Plasticity of animal genome architecture unmasked by rapid evolution of a pelagic tunicate.</title>
        <authorList>
            <person name="Denoeud F."/>
            <person name="Henriet S."/>
            <person name="Mungpakdee S."/>
            <person name="Aury J.M."/>
            <person name="Da Silva C."/>
            <person name="Brinkmann H."/>
            <person name="Mikhaleva J."/>
            <person name="Olsen L.C."/>
            <person name="Jubin C."/>
            <person name="Canestro C."/>
            <person name="Bouquet J.M."/>
            <person name="Danks G."/>
            <person name="Poulain J."/>
            <person name="Campsteijn C."/>
            <person name="Adamski M."/>
            <person name="Cross I."/>
            <person name="Yadetie F."/>
            <person name="Muffato M."/>
            <person name="Louis A."/>
            <person name="Butcher S."/>
            <person name="Tsagkogeorga G."/>
            <person name="Konrad A."/>
            <person name="Singh S."/>
            <person name="Jensen M.F."/>
            <person name="Cong E.H."/>
            <person name="Eikeseth-Otteraa H."/>
            <person name="Noel B."/>
            <person name="Anthouard V."/>
            <person name="Porcel B.M."/>
            <person name="Kachouri-Lafond R."/>
            <person name="Nishino A."/>
            <person name="Ugolini M."/>
            <person name="Chourrout P."/>
            <person name="Nishida H."/>
            <person name="Aasland R."/>
            <person name="Huzurbazar S."/>
            <person name="Westhof E."/>
            <person name="Delsuc F."/>
            <person name="Lehrach H."/>
            <person name="Reinhardt R."/>
            <person name="Weissenbach J."/>
            <person name="Roy S.W."/>
            <person name="Artiguenave F."/>
            <person name="Postlethwait J.H."/>
            <person name="Manak J.R."/>
            <person name="Thompson E.M."/>
            <person name="Jaillon O."/>
            <person name="Du Pasquier L."/>
            <person name="Boudinot P."/>
            <person name="Liberles D.A."/>
            <person name="Volff J.N."/>
            <person name="Philippe H."/>
            <person name="Lenhard B."/>
            <person name="Roest Crollius H."/>
            <person name="Wincker P."/>
            <person name="Chourrout D."/>
        </authorList>
    </citation>
    <scope>NUCLEOTIDE SEQUENCE [LARGE SCALE GENOMIC DNA]</scope>
</reference>
<sequence>MAVELNWQTDEARCSWLKGSLDNWLNENDPEEASAEDFLSGMKLFNPTRPILWRRMATSLNKIWKQKFNKAFDSETATKIHKWGELRMKAQSSESLYEPGQAPSFSRTEMTPFWEAAYSSDKANRIVGAIVSYICFATGARTGEITGLYIQDLRWKENEGLLFLQMPLRTSKGNPGKERREVITMPITGNAPVDIETWVKTQIGDRKEGRVFEYIHGGNKICMDTVKMNYFYASQARELNWKIFPTGHSMRVSMVIECIKNGVPEEHIINLCRWQNDHMLQLYKNNHLEHTRHGSSFKATITNEHPHAVPQRTWEGEVLVTSQAIFEKKPEVQVSRPLTFAKQSQIKIEAEDNHDLPPEAPLDNEVFSVLPTERDVQAPPVPPLANPCKRDEKNWRPKTSYSAKCYAKKYGA</sequence>
<dbReference type="GO" id="GO:0015074">
    <property type="term" value="P:DNA integration"/>
    <property type="evidence" value="ECO:0007669"/>
    <property type="project" value="InterPro"/>
</dbReference>
<dbReference type="GO" id="GO:0003677">
    <property type="term" value="F:DNA binding"/>
    <property type="evidence" value="ECO:0007669"/>
    <property type="project" value="InterPro"/>
</dbReference>
<dbReference type="InterPro" id="IPR002104">
    <property type="entry name" value="Integrase_catalytic"/>
</dbReference>
<dbReference type="GO" id="GO:0006310">
    <property type="term" value="P:DNA recombination"/>
    <property type="evidence" value="ECO:0007669"/>
    <property type="project" value="UniProtKB-KW"/>
</dbReference>
<dbReference type="PROSITE" id="PS51898">
    <property type="entry name" value="TYR_RECOMBINASE"/>
    <property type="match status" value="1"/>
</dbReference>
<evidence type="ECO:0000313" key="5">
    <source>
        <dbReference type="Proteomes" id="UP000001307"/>
    </source>
</evidence>
<dbReference type="InterPro" id="IPR013762">
    <property type="entry name" value="Integrase-like_cat_sf"/>
</dbReference>
<evidence type="ECO:0000256" key="2">
    <source>
        <dbReference type="SAM" id="MobiDB-lite"/>
    </source>
</evidence>
<keyword evidence="5" id="KW-1185">Reference proteome</keyword>
<dbReference type="InterPro" id="IPR011010">
    <property type="entry name" value="DNA_brk_join_enz"/>
</dbReference>
<keyword evidence="1" id="KW-0233">DNA recombination</keyword>
<name>E4X8Z8_OIKDI</name>
<dbReference type="InParanoid" id="E4X8Z8"/>
<dbReference type="SUPFAM" id="SSF56349">
    <property type="entry name" value="DNA breaking-rejoining enzymes"/>
    <property type="match status" value="1"/>
</dbReference>
<evidence type="ECO:0000256" key="1">
    <source>
        <dbReference type="ARBA" id="ARBA00023172"/>
    </source>
</evidence>
<evidence type="ECO:0000259" key="3">
    <source>
        <dbReference type="PROSITE" id="PS51898"/>
    </source>
</evidence>
<organism evidence="4">
    <name type="scientific">Oikopleura dioica</name>
    <name type="common">Tunicate</name>
    <dbReference type="NCBI Taxonomy" id="34765"/>
    <lineage>
        <taxon>Eukaryota</taxon>
        <taxon>Metazoa</taxon>
        <taxon>Chordata</taxon>
        <taxon>Tunicata</taxon>
        <taxon>Appendicularia</taxon>
        <taxon>Copelata</taxon>
        <taxon>Oikopleuridae</taxon>
        <taxon>Oikopleura</taxon>
    </lineage>
</organism>
<dbReference type="Pfam" id="PF00589">
    <property type="entry name" value="Phage_integrase"/>
    <property type="match status" value="1"/>
</dbReference>
<accession>E4X8Z8</accession>
<dbReference type="EMBL" id="FN653030">
    <property type="protein sequence ID" value="CBY18927.1"/>
    <property type="molecule type" value="Genomic_DNA"/>
</dbReference>
<proteinExistence type="predicted"/>
<feature type="region of interest" description="Disordered" evidence="2">
    <location>
        <begin position="375"/>
        <end position="395"/>
    </location>
</feature>
<gene>
    <name evidence="4" type="ORF">GSOID_T00004345001</name>
</gene>
<dbReference type="Proteomes" id="UP000001307">
    <property type="component" value="Unassembled WGS sequence"/>
</dbReference>
<dbReference type="AlphaFoldDB" id="E4X8Z8"/>
<dbReference type="Gene3D" id="1.10.443.10">
    <property type="entry name" value="Intergrase catalytic core"/>
    <property type="match status" value="1"/>
</dbReference>
<feature type="domain" description="Tyr recombinase" evidence="3">
    <location>
        <begin position="100"/>
        <end position="299"/>
    </location>
</feature>
<protein>
    <recommendedName>
        <fullName evidence="3">Tyr recombinase domain-containing protein</fullName>
    </recommendedName>
</protein>
<dbReference type="CDD" id="cd00397">
    <property type="entry name" value="DNA_BRE_C"/>
    <property type="match status" value="1"/>
</dbReference>
<evidence type="ECO:0000313" key="4">
    <source>
        <dbReference type="EMBL" id="CBY18927.1"/>
    </source>
</evidence>
<dbReference type="OrthoDB" id="10421652at2759"/>